<evidence type="ECO:0000256" key="1">
    <source>
        <dbReference type="SAM" id="MobiDB-lite"/>
    </source>
</evidence>
<gene>
    <name evidence="2" type="ORF">E2C01_043148</name>
</gene>
<evidence type="ECO:0000313" key="3">
    <source>
        <dbReference type="Proteomes" id="UP000324222"/>
    </source>
</evidence>
<accession>A0A5B7FVJ1</accession>
<proteinExistence type="predicted"/>
<organism evidence="2 3">
    <name type="scientific">Portunus trituberculatus</name>
    <name type="common">Swimming crab</name>
    <name type="synonym">Neptunus trituberculatus</name>
    <dbReference type="NCBI Taxonomy" id="210409"/>
    <lineage>
        <taxon>Eukaryota</taxon>
        <taxon>Metazoa</taxon>
        <taxon>Ecdysozoa</taxon>
        <taxon>Arthropoda</taxon>
        <taxon>Crustacea</taxon>
        <taxon>Multicrustacea</taxon>
        <taxon>Malacostraca</taxon>
        <taxon>Eumalacostraca</taxon>
        <taxon>Eucarida</taxon>
        <taxon>Decapoda</taxon>
        <taxon>Pleocyemata</taxon>
        <taxon>Brachyura</taxon>
        <taxon>Eubrachyura</taxon>
        <taxon>Portunoidea</taxon>
        <taxon>Portunidae</taxon>
        <taxon>Portuninae</taxon>
        <taxon>Portunus</taxon>
    </lineage>
</organism>
<dbReference type="EMBL" id="VSRR010008822">
    <property type="protein sequence ID" value="MPC49349.1"/>
    <property type="molecule type" value="Genomic_DNA"/>
</dbReference>
<keyword evidence="3" id="KW-1185">Reference proteome</keyword>
<dbReference type="Proteomes" id="UP000324222">
    <property type="component" value="Unassembled WGS sequence"/>
</dbReference>
<comment type="caution">
    <text evidence="2">The sequence shown here is derived from an EMBL/GenBank/DDBJ whole genome shotgun (WGS) entry which is preliminary data.</text>
</comment>
<evidence type="ECO:0000313" key="2">
    <source>
        <dbReference type="EMBL" id="MPC49349.1"/>
    </source>
</evidence>
<name>A0A5B7FVJ1_PORTR</name>
<feature type="compositionally biased region" description="Low complexity" evidence="1">
    <location>
        <begin position="39"/>
        <end position="50"/>
    </location>
</feature>
<sequence>MQIGGGGGGGGGGERVVGTVHVAQHSLTPTPASDVDPRTTTTATTTTTTTCCHHRPSTLFLPPSQAMIGVDGEECWECKDGWMKVE</sequence>
<dbReference type="AlphaFoldDB" id="A0A5B7FVJ1"/>
<reference evidence="2 3" key="1">
    <citation type="submission" date="2019-05" db="EMBL/GenBank/DDBJ databases">
        <title>Another draft genome of Portunus trituberculatus and its Hox gene families provides insights of decapod evolution.</title>
        <authorList>
            <person name="Jeong J.-H."/>
            <person name="Song I."/>
            <person name="Kim S."/>
            <person name="Choi T."/>
            <person name="Kim D."/>
            <person name="Ryu S."/>
            <person name="Kim W."/>
        </authorList>
    </citation>
    <scope>NUCLEOTIDE SEQUENCE [LARGE SCALE GENOMIC DNA]</scope>
    <source>
        <tissue evidence="2">Muscle</tissue>
    </source>
</reference>
<protein>
    <submittedName>
        <fullName evidence="2">Uncharacterized protein</fullName>
    </submittedName>
</protein>
<feature type="region of interest" description="Disordered" evidence="1">
    <location>
        <begin position="26"/>
        <end position="52"/>
    </location>
</feature>